<reference evidence="1" key="1">
    <citation type="submission" date="2014-09" db="EMBL/GenBank/DDBJ databases">
        <authorList>
            <person name="Magalhaes I.L.F."/>
            <person name="Oliveira U."/>
            <person name="Santos F.R."/>
            <person name="Vidigal T.H.D.A."/>
            <person name="Brescovit A.D."/>
            <person name="Santos A.J."/>
        </authorList>
    </citation>
    <scope>NUCLEOTIDE SEQUENCE</scope>
    <source>
        <tissue evidence="1">Shoot tissue taken approximately 20 cm above the soil surface</tissue>
    </source>
</reference>
<dbReference type="EMBL" id="GBRH01226740">
    <property type="protein sequence ID" value="JAD71155.1"/>
    <property type="molecule type" value="Transcribed_RNA"/>
</dbReference>
<organism evidence="1">
    <name type="scientific">Arundo donax</name>
    <name type="common">Giant reed</name>
    <name type="synonym">Donax arundinaceus</name>
    <dbReference type="NCBI Taxonomy" id="35708"/>
    <lineage>
        <taxon>Eukaryota</taxon>
        <taxon>Viridiplantae</taxon>
        <taxon>Streptophyta</taxon>
        <taxon>Embryophyta</taxon>
        <taxon>Tracheophyta</taxon>
        <taxon>Spermatophyta</taxon>
        <taxon>Magnoliopsida</taxon>
        <taxon>Liliopsida</taxon>
        <taxon>Poales</taxon>
        <taxon>Poaceae</taxon>
        <taxon>PACMAD clade</taxon>
        <taxon>Arundinoideae</taxon>
        <taxon>Arundineae</taxon>
        <taxon>Arundo</taxon>
    </lineage>
</organism>
<reference evidence="1" key="2">
    <citation type="journal article" date="2015" name="Data Brief">
        <title>Shoot transcriptome of the giant reed, Arundo donax.</title>
        <authorList>
            <person name="Barrero R.A."/>
            <person name="Guerrero F.D."/>
            <person name="Moolhuijzen P."/>
            <person name="Goolsby J.A."/>
            <person name="Tidwell J."/>
            <person name="Bellgard S.E."/>
            <person name="Bellgard M.I."/>
        </authorList>
    </citation>
    <scope>NUCLEOTIDE SEQUENCE</scope>
    <source>
        <tissue evidence="1">Shoot tissue taken approximately 20 cm above the soil surface</tissue>
    </source>
</reference>
<sequence>MGFDFVVEYKPGSANTVADALSRRDAIQQLFLLCPCQPLNFGRSYEGS</sequence>
<accession>A0A0A9CCQ8</accession>
<evidence type="ECO:0000313" key="1">
    <source>
        <dbReference type="EMBL" id="JAD71155.1"/>
    </source>
</evidence>
<proteinExistence type="predicted"/>
<name>A0A0A9CCQ8_ARUDO</name>
<dbReference type="AlphaFoldDB" id="A0A0A9CCQ8"/>
<protein>
    <submittedName>
        <fullName evidence="1">Uncharacterized protein</fullName>
    </submittedName>
</protein>